<dbReference type="Pfam" id="PF01738">
    <property type="entry name" value="DLH"/>
    <property type="match status" value="1"/>
</dbReference>
<reference evidence="3" key="1">
    <citation type="submission" date="2022-04" db="EMBL/GenBank/DDBJ databases">
        <title>Complete genome sequence of a cyanobacterium, Nostoc sp. SO-36, isolated in Antarctica.</title>
        <authorList>
            <person name="Kanesaki Y."/>
            <person name="Effendi D."/>
            <person name="Sakamoto T."/>
            <person name="Ohtani S."/>
            <person name="Awai K."/>
        </authorList>
    </citation>
    <scope>NUCLEOTIDE SEQUENCE</scope>
    <source>
        <strain evidence="3">SO-36</strain>
    </source>
</reference>
<dbReference type="GO" id="GO:0016787">
    <property type="term" value="F:hydrolase activity"/>
    <property type="evidence" value="ECO:0007669"/>
    <property type="project" value="UniProtKB-KW"/>
</dbReference>
<dbReference type="InterPro" id="IPR002925">
    <property type="entry name" value="Dienelactn_hydro"/>
</dbReference>
<evidence type="ECO:0000313" key="4">
    <source>
        <dbReference type="Proteomes" id="UP001055453"/>
    </source>
</evidence>
<name>A0ABM7Z271_NOSCO</name>
<dbReference type="PANTHER" id="PTHR22946">
    <property type="entry name" value="DIENELACTONE HYDROLASE DOMAIN-CONTAINING PROTEIN-RELATED"/>
    <property type="match status" value="1"/>
</dbReference>
<evidence type="ECO:0000313" key="3">
    <source>
        <dbReference type="EMBL" id="BDI17092.1"/>
    </source>
</evidence>
<sequence length="260" mass="29109">MSHMEAFVFQNKREQNLVGVVHHGQGNKPRPCLIVCHGFAGTKIGGSRRFVEFSRYAVKHNLSVFRFDFAGSGDSDGDLVDLTLDRELEDLEAAINLVKKIDGVDQNAIGLVGHCLGAVTVIRESARNSEIYKTVAWAPFTDLSGTVMRLIGEDSFSLLEEGDESEFLYHGELMTCGPEILKQSFELDMLKEVEQANQPLLIIHGTEDATVPLQEVKQLVEQAQMTSNKPPKLQIIEGAHHSFPFHQQELFELTIEWFIN</sequence>
<evidence type="ECO:0000256" key="1">
    <source>
        <dbReference type="ARBA" id="ARBA00022801"/>
    </source>
</evidence>
<dbReference type="SUPFAM" id="SSF53474">
    <property type="entry name" value="alpha/beta-Hydrolases"/>
    <property type="match status" value="1"/>
</dbReference>
<evidence type="ECO:0000259" key="2">
    <source>
        <dbReference type="Pfam" id="PF01738"/>
    </source>
</evidence>
<feature type="domain" description="Dienelactone hydrolase" evidence="2">
    <location>
        <begin position="82"/>
        <end position="248"/>
    </location>
</feature>
<proteinExistence type="predicted"/>
<dbReference type="Proteomes" id="UP001055453">
    <property type="component" value="Chromosome"/>
</dbReference>
<organism evidence="3 4">
    <name type="scientific">Nostoc cf. commune SO-36</name>
    <dbReference type="NCBI Taxonomy" id="449208"/>
    <lineage>
        <taxon>Bacteria</taxon>
        <taxon>Bacillati</taxon>
        <taxon>Cyanobacteriota</taxon>
        <taxon>Cyanophyceae</taxon>
        <taxon>Nostocales</taxon>
        <taxon>Nostocaceae</taxon>
        <taxon>Nostoc</taxon>
    </lineage>
</organism>
<protein>
    <submittedName>
        <fullName evidence="3">Alpha/beta hydrolase</fullName>
    </submittedName>
</protein>
<keyword evidence="1 3" id="KW-0378">Hydrolase</keyword>
<dbReference type="PANTHER" id="PTHR22946:SF9">
    <property type="entry name" value="POLYKETIDE TRANSFERASE AF380"/>
    <property type="match status" value="1"/>
</dbReference>
<gene>
    <name evidence="3" type="ORF">ANSO36C_28940</name>
</gene>
<dbReference type="Gene3D" id="3.40.50.1820">
    <property type="entry name" value="alpha/beta hydrolase"/>
    <property type="match status" value="1"/>
</dbReference>
<dbReference type="EMBL" id="AP025732">
    <property type="protein sequence ID" value="BDI17092.1"/>
    <property type="molecule type" value="Genomic_DNA"/>
</dbReference>
<dbReference type="InterPro" id="IPR029058">
    <property type="entry name" value="AB_hydrolase_fold"/>
</dbReference>
<dbReference type="InterPro" id="IPR050261">
    <property type="entry name" value="FrsA_esterase"/>
</dbReference>
<keyword evidence="4" id="KW-1185">Reference proteome</keyword>
<accession>A0ABM7Z271</accession>